<evidence type="ECO:0000256" key="13">
    <source>
        <dbReference type="SAM" id="MobiDB-lite"/>
    </source>
</evidence>
<keyword evidence="6 11" id="KW-0067">ATP-binding</keyword>
<comment type="catalytic activity">
    <reaction evidence="9">
        <text>L-seryl-[protein] + ATP = O-phospho-L-seryl-[protein] + ADP + H(+)</text>
        <dbReference type="Rhea" id="RHEA:17989"/>
        <dbReference type="Rhea" id="RHEA-COMP:9863"/>
        <dbReference type="Rhea" id="RHEA-COMP:11604"/>
        <dbReference type="ChEBI" id="CHEBI:15378"/>
        <dbReference type="ChEBI" id="CHEBI:29999"/>
        <dbReference type="ChEBI" id="CHEBI:30616"/>
        <dbReference type="ChEBI" id="CHEBI:83421"/>
        <dbReference type="ChEBI" id="CHEBI:456216"/>
        <dbReference type="EC" id="2.7.11.1"/>
    </reaction>
</comment>
<keyword evidence="2" id="KW-0723">Serine/threonine-protein kinase</keyword>
<dbReference type="GO" id="GO:0005524">
    <property type="term" value="F:ATP binding"/>
    <property type="evidence" value="ECO:0007669"/>
    <property type="project" value="UniProtKB-UniRule"/>
</dbReference>
<dbReference type="GO" id="GO:0000077">
    <property type="term" value="P:DNA damage checkpoint signaling"/>
    <property type="evidence" value="ECO:0007669"/>
    <property type="project" value="InterPro"/>
</dbReference>
<keyword evidence="5" id="KW-0418">Kinase</keyword>
<evidence type="ECO:0000256" key="4">
    <source>
        <dbReference type="ARBA" id="ARBA00022741"/>
    </source>
</evidence>
<dbReference type="InterPro" id="IPR041715">
    <property type="entry name" value="HisRS-like_core"/>
</dbReference>
<reference evidence="16 17" key="1">
    <citation type="submission" date="2016-06" db="EMBL/GenBank/DDBJ databases">
        <authorList>
            <person name="Kjaerup R.B."/>
            <person name="Dalgaard T.S."/>
            <person name="Juul-Madsen H.R."/>
        </authorList>
    </citation>
    <scope>NUCLEOTIDE SEQUENCE [LARGE SCALE GENOMIC DNA]</scope>
</reference>
<feature type="domain" description="RWD" evidence="15">
    <location>
        <begin position="36"/>
        <end position="145"/>
    </location>
</feature>
<dbReference type="GO" id="GO:0005634">
    <property type="term" value="C:nucleus"/>
    <property type="evidence" value="ECO:0007669"/>
    <property type="project" value="TreeGrafter"/>
</dbReference>
<dbReference type="Pfam" id="PF05773">
    <property type="entry name" value="RWD"/>
    <property type="match status" value="1"/>
</dbReference>
<dbReference type="GO" id="GO:0005829">
    <property type="term" value="C:cytosol"/>
    <property type="evidence" value="ECO:0007669"/>
    <property type="project" value="TreeGrafter"/>
</dbReference>
<dbReference type="SUPFAM" id="SSF56112">
    <property type="entry name" value="Protein kinase-like (PK-like)"/>
    <property type="match status" value="2"/>
</dbReference>
<dbReference type="PANTHER" id="PTHR11042:SF136">
    <property type="entry name" value="EIF-2-ALPHA KINASE GCN2"/>
    <property type="match status" value="1"/>
</dbReference>
<dbReference type="CDD" id="cd23823">
    <property type="entry name" value="RWD_GCN2"/>
    <property type="match status" value="1"/>
</dbReference>
<dbReference type="EC" id="2.7.11.1" evidence="1"/>
<dbReference type="InterPro" id="IPR000719">
    <property type="entry name" value="Prot_kinase_dom"/>
</dbReference>
<dbReference type="InterPro" id="IPR017441">
    <property type="entry name" value="Protein_kinase_ATP_BS"/>
</dbReference>
<comment type="catalytic activity">
    <reaction evidence="8">
        <text>L-threonyl-[protein] + ATP = O-phospho-L-threonyl-[protein] + ADP + H(+)</text>
        <dbReference type="Rhea" id="RHEA:46608"/>
        <dbReference type="Rhea" id="RHEA-COMP:11060"/>
        <dbReference type="Rhea" id="RHEA-COMP:11605"/>
        <dbReference type="ChEBI" id="CHEBI:15378"/>
        <dbReference type="ChEBI" id="CHEBI:30013"/>
        <dbReference type="ChEBI" id="CHEBI:30616"/>
        <dbReference type="ChEBI" id="CHEBI:61977"/>
        <dbReference type="ChEBI" id="CHEBI:456216"/>
        <dbReference type="EC" id="2.7.11.1"/>
    </reaction>
</comment>
<dbReference type="InterPro" id="IPR006575">
    <property type="entry name" value="RWD_dom"/>
</dbReference>
<dbReference type="FunFam" id="3.10.110.10:FF:000050">
    <property type="entry name" value="eIF-2-alpha kinase GCN2"/>
    <property type="match status" value="1"/>
</dbReference>
<evidence type="ECO:0000256" key="9">
    <source>
        <dbReference type="ARBA" id="ARBA00048679"/>
    </source>
</evidence>
<dbReference type="InterPro" id="IPR045864">
    <property type="entry name" value="aa-tRNA-synth_II/BPL/LPL"/>
</dbReference>
<dbReference type="InterPro" id="IPR011009">
    <property type="entry name" value="Kinase-like_dom_sf"/>
</dbReference>
<feature type="region of interest" description="Disordered" evidence="13">
    <location>
        <begin position="201"/>
        <end position="228"/>
    </location>
</feature>
<proteinExistence type="inferred from homology"/>
<dbReference type="Pfam" id="PF12745">
    <property type="entry name" value="HGTP_anticodon2"/>
    <property type="match status" value="1"/>
</dbReference>
<dbReference type="STRING" id="1276538.A0A1X7S1K8"/>
<keyword evidence="3" id="KW-0808">Transferase</keyword>
<evidence type="ECO:0000259" key="14">
    <source>
        <dbReference type="PROSITE" id="PS50011"/>
    </source>
</evidence>
<feature type="active site" description="Proton acceptor" evidence="10">
    <location>
        <position position="797"/>
    </location>
</feature>
<dbReference type="PROSITE" id="PS50011">
    <property type="entry name" value="PROTEIN_KINASE_DOM"/>
    <property type="match status" value="2"/>
</dbReference>
<dbReference type="PROSITE" id="PS00107">
    <property type="entry name" value="PROTEIN_KINASE_ATP"/>
    <property type="match status" value="1"/>
</dbReference>
<dbReference type="EMBL" id="LT853699">
    <property type="protein sequence ID" value="SMQ53574.1"/>
    <property type="molecule type" value="Genomic_DNA"/>
</dbReference>
<dbReference type="GO" id="GO:1990625">
    <property type="term" value="P:negative regulation of cytoplasmic translational initiation in response to stress"/>
    <property type="evidence" value="ECO:0007669"/>
    <property type="project" value="TreeGrafter"/>
</dbReference>
<keyword evidence="17" id="KW-1185">Reference proteome</keyword>
<feature type="domain" description="Protein kinase" evidence="14">
    <location>
        <begin position="553"/>
        <end position="945"/>
    </location>
</feature>
<dbReference type="PROSITE" id="PS00108">
    <property type="entry name" value="PROTEIN_KINASE_ST"/>
    <property type="match status" value="1"/>
</dbReference>
<evidence type="ECO:0000256" key="2">
    <source>
        <dbReference type="ARBA" id="ARBA00022527"/>
    </source>
</evidence>
<feature type="compositionally biased region" description="Polar residues" evidence="13">
    <location>
        <begin position="1455"/>
        <end position="1469"/>
    </location>
</feature>
<evidence type="ECO:0000259" key="15">
    <source>
        <dbReference type="PROSITE" id="PS50908"/>
    </source>
</evidence>
<feature type="binding site" evidence="12">
    <location>
        <position position="583"/>
    </location>
    <ligand>
        <name>ATP</name>
        <dbReference type="ChEBI" id="CHEBI:30616"/>
    </ligand>
</feature>
<evidence type="ECO:0000313" key="17">
    <source>
        <dbReference type="Proteomes" id="UP000215127"/>
    </source>
</evidence>
<keyword evidence="4 11" id="KW-0547">Nucleotide-binding</keyword>
<dbReference type="InterPro" id="IPR016135">
    <property type="entry name" value="UBQ-conjugating_enzyme/RWD"/>
</dbReference>
<dbReference type="PIRSF" id="PIRSF000660">
    <property type="entry name" value="Ser/Thr_PK_GCN2"/>
    <property type="match status" value="1"/>
</dbReference>
<protein>
    <recommendedName>
        <fullName evidence="1">non-specific serine/threonine protein kinase</fullName>
        <ecNumber evidence="1">2.7.11.1</ecNumber>
    </recommendedName>
</protein>
<evidence type="ECO:0000313" key="16">
    <source>
        <dbReference type="EMBL" id="SMQ53574.1"/>
    </source>
</evidence>
<dbReference type="InterPro" id="IPR050339">
    <property type="entry name" value="CC_SR_Kinase"/>
</dbReference>
<evidence type="ECO:0000256" key="10">
    <source>
        <dbReference type="PIRSR" id="PIRSR000660-1"/>
    </source>
</evidence>
<feature type="compositionally biased region" description="Acidic residues" evidence="13">
    <location>
        <begin position="666"/>
        <end position="692"/>
    </location>
</feature>
<dbReference type="GO" id="GO:0009893">
    <property type="term" value="P:positive regulation of metabolic process"/>
    <property type="evidence" value="ECO:0007669"/>
    <property type="project" value="UniProtKB-ARBA"/>
</dbReference>
<dbReference type="Proteomes" id="UP000215127">
    <property type="component" value="Chromosome 8"/>
</dbReference>
<dbReference type="Pfam" id="PF13393">
    <property type="entry name" value="tRNA-synt_His"/>
    <property type="match status" value="1"/>
</dbReference>
<dbReference type="GO" id="GO:0004694">
    <property type="term" value="F:eukaryotic translation initiation factor 2alpha kinase activity"/>
    <property type="evidence" value="ECO:0007669"/>
    <property type="project" value="InterPro"/>
</dbReference>
<gene>
    <name evidence="16" type="ORF">ZT3D7_G8728</name>
</gene>
<dbReference type="Gene3D" id="1.10.510.10">
    <property type="entry name" value="Transferase(Phosphotransferase) domain 1"/>
    <property type="match status" value="2"/>
</dbReference>
<evidence type="ECO:0000256" key="12">
    <source>
        <dbReference type="PROSITE-ProRule" id="PRU10141"/>
    </source>
</evidence>
<dbReference type="PANTHER" id="PTHR11042">
    <property type="entry name" value="EUKARYOTIC TRANSLATION INITIATION FACTOR 2-ALPHA KINASE EIF2-ALPHA KINASE -RELATED"/>
    <property type="match status" value="1"/>
</dbReference>
<evidence type="ECO:0000256" key="11">
    <source>
        <dbReference type="PIRSR" id="PIRSR000660-2"/>
    </source>
</evidence>
<dbReference type="InterPro" id="IPR008271">
    <property type="entry name" value="Ser/Thr_kinase_AS"/>
</dbReference>
<dbReference type="Gene3D" id="3.30.930.10">
    <property type="entry name" value="Bira Bifunctional Protein, Domain 2"/>
    <property type="match status" value="1"/>
</dbReference>
<evidence type="ECO:0000256" key="3">
    <source>
        <dbReference type="ARBA" id="ARBA00022679"/>
    </source>
</evidence>
<evidence type="ECO:0000256" key="1">
    <source>
        <dbReference type="ARBA" id="ARBA00012513"/>
    </source>
</evidence>
<feature type="region of interest" description="Disordered" evidence="13">
    <location>
        <begin position="627"/>
        <end position="744"/>
    </location>
</feature>
<dbReference type="InterPro" id="IPR024435">
    <property type="entry name" value="HisRS-related_dom"/>
</dbReference>
<evidence type="ECO:0000256" key="6">
    <source>
        <dbReference type="ARBA" id="ARBA00022840"/>
    </source>
</evidence>
<feature type="compositionally biased region" description="Basic and acidic residues" evidence="13">
    <location>
        <begin position="693"/>
        <end position="712"/>
    </location>
</feature>
<comment type="similarity">
    <text evidence="7">Belongs to the protein kinase superfamily. Ser/Thr protein kinase family. GCN2 subfamily.</text>
</comment>
<dbReference type="Gene3D" id="3.10.110.10">
    <property type="entry name" value="Ubiquitin Conjugating Enzyme"/>
    <property type="match status" value="1"/>
</dbReference>
<sequence length="1587" mass="175667">MAPKPKKTAAKHDVQNTADTTAQVNAHISNSEAQQNEIEVLSAIFAEDFQDHVTTNAWNKMKEHAFKLVVRCPSAPDETVTLSVKYTATYPKTEPILSIQGLEKFHGRTQEKIRELVANMPKKLVGGEVFIDVITNEIQDALEEAYTARMEGTLQSLDAERASAVEDAQAQAEDVKEAEARRQAEADAEKDRKMKVQLEQELKKMDKRKSRPASELNDTGKNESAPEVITFDQAGSISVGNDTQSFTKVTINGLLSRHRTYLGTPHVSSHSNLPYAALPLVTIKRKIIQKSRADIIALEDILNRAHMISHQNLLNVLTFVVAKKDDLKSELILCRQYSDRGSLHDLLEMSSRLHPSKARQFTIELLEATQFLHTSGMTHGKIRTRTVYLTSHPTLSVKLAAFGYAKLLGEHRHDIPIKWESPEVHSTALAPQKRCDVWDLGIVVVQMFLGISTLEEHQSPSVMMSALNLSEPFADLLNKFFAPNTARLLSPFDIQASEFFRTECTVLDDASEVLSSPGRTRKPSSGLDGTIARRLRHNSSNVVEPMSRYLSDFDELGRLGRGGFGEVVKARNKIDGAVYAVKKVKQAPQLLDQVLSEVMLLNRLNHPYVVRYYSTWLENNTATTIQEDAVSDTEESVSDSRRIDFGHPSAGGLDFVSSSGYGGFGEGDEDDSEDTDDDDYDDNDNDDDDDTDDFRNKKEIDDDYDPFERSSDGEAQSETTTASDTAEKPRPNAQLQRHRSDPRRLPSTLYIQMELCDLRSLRDLIYKGLSEDDSWRFVRQITEGLAHIHAAQIIHRDLKPDNVFIDAFGNPKIGDFGLATIGQQLSFTDKPSGSKNRSSGGDMTRSIGTALYAAPELASSSGSSYTNKVDMYSLGIMFYEMNQRFGTAMERITELQKIREPGHALGPAFQADGDKAAQGKLITTLVAHKPSGRPSSAELLRSDLLPMKIEDETLRKMMSGLTDASSPYHQQLMSALFSQTSASSQQVKALAWDSKASAIVEDLARIRMRGTVRSSLATVFRRHGAEEIHREGVFPRSDLYAAAGNAFTALDPSGSVVQLPYDMMLPFARRLAMQSSAVRCSYTFGTVYRAALSGGPPKEGEEAAFDIVDDARDEDTSLNDAEVVKTMDEVLTELPPLDNANSFAFHITNGALVDAILDHCRVPLTLQHAVKDVLSKLGYHGITWAKSRSELRGMGIPDTTLDDLQAFDWQESPGKAFKRLNGLLERANPAVKAKCESALRELRQTLNAISVFGVSRKVYVVPLSCYKARLYAATMFKVVLEKKKSRIPVAAGGRYDSVIEAHRSGATSDGTKQGAVGVCIALDTIVSQWMKGYTPTSGKATGFLKDSAKPQHLPKRCDVLVIASGGTEKLRDAGIRIVSSLWSSNISAELSRETTSSPDQNYTFLVHLRHEASTTVRVTHTESEAEDTDIPIPSLVAHLTQELRDRAAKSRQPLPRTQSGQQQHDARSTNVQVLWARHGSKKSNKYSIVADATRVWAEKCDAIKDAPILAIETRDDVLDVIQGTRLGDAESWKKAGQSVQLSEGMYLGQVRDVLEGWRKMWMSGDGVREACVYNFRSQRGIYYDLGA</sequence>
<evidence type="ECO:0000256" key="7">
    <source>
        <dbReference type="ARBA" id="ARBA00037982"/>
    </source>
</evidence>
<feature type="region of interest" description="Disordered" evidence="13">
    <location>
        <begin position="1444"/>
        <end position="1469"/>
    </location>
</feature>
<dbReference type="SMART" id="SM00591">
    <property type="entry name" value="RWD"/>
    <property type="match status" value="1"/>
</dbReference>
<organism evidence="16 17">
    <name type="scientific">Zymoseptoria tritici (strain ST99CH_3D7)</name>
    <dbReference type="NCBI Taxonomy" id="1276538"/>
    <lineage>
        <taxon>Eukaryota</taxon>
        <taxon>Fungi</taxon>
        <taxon>Dikarya</taxon>
        <taxon>Ascomycota</taxon>
        <taxon>Pezizomycotina</taxon>
        <taxon>Dothideomycetes</taxon>
        <taxon>Dothideomycetidae</taxon>
        <taxon>Mycosphaerellales</taxon>
        <taxon>Mycosphaerellaceae</taxon>
        <taxon>Zymoseptoria</taxon>
    </lineage>
</organism>
<dbReference type="Gene3D" id="3.30.200.20">
    <property type="entry name" value="Phosphorylase Kinase, domain 1"/>
    <property type="match status" value="1"/>
</dbReference>
<accession>A0A1X7S1K8</accession>
<dbReference type="SUPFAM" id="SSF55681">
    <property type="entry name" value="Class II aaRS and biotin synthetases"/>
    <property type="match status" value="1"/>
</dbReference>
<name>A0A1X7S1K8_ZYMT9</name>
<feature type="binding site" evidence="11">
    <location>
        <begin position="559"/>
        <end position="567"/>
    </location>
    <ligand>
        <name>ATP</name>
        <dbReference type="ChEBI" id="CHEBI:30616"/>
    </ligand>
</feature>
<evidence type="ECO:0000256" key="5">
    <source>
        <dbReference type="ARBA" id="ARBA00022777"/>
    </source>
</evidence>
<dbReference type="SUPFAM" id="SSF54495">
    <property type="entry name" value="UBC-like"/>
    <property type="match status" value="1"/>
</dbReference>
<feature type="compositionally biased region" description="Polar residues" evidence="13">
    <location>
        <begin position="713"/>
        <end position="724"/>
    </location>
</feature>
<feature type="binding site" evidence="11">
    <location>
        <position position="582"/>
    </location>
    <ligand>
        <name>ATP</name>
        <dbReference type="ChEBI" id="CHEBI:30616"/>
    </ligand>
</feature>
<dbReference type="PROSITE" id="PS50908">
    <property type="entry name" value="RWD"/>
    <property type="match status" value="1"/>
</dbReference>
<dbReference type="SMART" id="SM00220">
    <property type="entry name" value="S_TKc"/>
    <property type="match status" value="1"/>
</dbReference>
<feature type="domain" description="Protein kinase" evidence="14">
    <location>
        <begin position="246"/>
        <end position="500"/>
    </location>
</feature>
<dbReference type="InterPro" id="IPR016255">
    <property type="entry name" value="Gcn2"/>
</dbReference>
<evidence type="ECO:0000256" key="8">
    <source>
        <dbReference type="ARBA" id="ARBA00047899"/>
    </source>
</evidence>
<dbReference type="Pfam" id="PF00069">
    <property type="entry name" value="Pkinase"/>
    <property type="match status" value="3"/>
</dbReference>